<keyword evidence="3" id="KW-0998">Cell outer membrane</keyword>
<dbReference type="HOGENOM" id="CLU_016890_8_0_4"/>
<dbReference type="KEGG" id="slt:Slit_2945"/>
<comment type="subcellular location">
    <subcellularLocation>
        <location evidence="1">Cell outer membrane</location>
    </subcellularLocation>
</comment>
<evidence type="ECO:0000259" key="5">
    <source>
        <dbReference type="PROSITE" id="PS51123"/>
    </source>
</evidence>
<dbReference type="eggNOG" id="COG2885">
    <property type="taxonomic scope" value="Bacteria"/>
</dbReference>
<dbReference type="GO" id="GO:0009279">
    <property type="term" value="C:cell outer membrane"/>
    <property type="evidence" value="ECO:0007669"/>
    <property type="project" value="UniProtKB-SubCell"/>
</dbReference>
<dbReference type="CDD" id="cd07185">
    <property type="entry name" value="OmpA_C-like"/>
    <property type="match status" value="1"/>
</dbReference>
<gene>
    <name evidence="6" type="ordered locus">Slit_2945</name>
</gene>
<reference evidence="6 7" key="1">
    <citation type="submission" date="2010-03" db="EMBL/GenBank/DDBJ databases">
        <title>Complete sequence of Sideroxydans lithotrophicus ES-1.</title>
        <authorList>
            <consortium name="US DOE Joint Genome Institute"/>
            <person name="Lucas S."/>
            <person name="Copeland A."/>
            <person name="Lapidus A."/>
            <person name="Cheng J.-F."/>
            <person name="Bruce D."/>
            <person name="Goodwin L."/>
            <person name="Pitluck S."/>
            <person name="Munk A.C."/>
            <person name="Detter J.C."/>
            <person name="Han C."/>
            <person name="Tapia R."/>
            <person name="Larimer F."/>
            <person name="Land M."/>
            <person name="Hauser L."/>
            <person name="Kyrpides N."/>
            <person name="Ivanova N."/>
            <person name="Emerson D."/>
            <person name="Woyke T."/>
        </authorList>
    </citation>
    <scope>NUCLEOTIDE SEQUENCE [LARGE SCALE GENOMIC DNA]</scope>
    <source>
        <strain evidence="6 7">ES-1</strain>
    </source>
</reference>
<dbReference type="STRING" id="580332.Slit_2945"/>
<dbReference type="InterPro" id="IPR006664">
    <property type="entry name" value="OMP_bac"/>
</dbReference>
<evidence type="ECO:0000256" key="4">
    <source>
        <dbReference type="PROSITE-ProRule" id="PRU00473"/>
    </source>
</evidence>
<sequence>MDAFSAWFVTVYLFYLLSDKPAGAPLSDIRETVVLLPDTEVKNSGVVILSGGKEFVVNQSLHGVELEGGNAEQKTYTPDEIQKLYPDVMQTLPKRPRSFTLRFEEDGAKLTAESINMIADIRQEITRRAAPEVVVTGHASRAGMDETNLSLSMQRAKVVRDVLVAGGVPAQIIQVVGRGEFDPAATTQDGVAGPPSRRVEITVR</sequence>
<dbReference type="InterPro" id="IPR050330">
    <property type="entry name" value="Bact_OuterMem_StrucFunc"/>
</dbReference>
<keyword evidence="2 4" id="KW-0472">Membrane</keyword>
<dbReference type="InterPro" id="IPR036737">
    <property type="entry name" value="OmpA-like_sf"/>
</dbReference>
<evidence type="ECO:0000256" key="3">
    <source>
        <dbReference type="ARBA" id="ARBA00023237"/>
    </source>
</evidence>
<dbReference type="PRINTS" id="PR01021">
    <property type="entry name" value="OMPADOMAIN"/>
</dbReference>
<protein>
    <submittedName>
        <fullName evidence="6">OmpA/MotB domain protein</fullName>
    </submittedName>
</protein>
<evidence type="ECO:0000256" key="2">
    <source>
        <dbReference type="ARBA" id="ARBA00023136"/>
    </source>
</evidence>
<dbReference type="InterPro" id="IPR006665">
    <property type="entry name" value="OmpA-like"/>
</dbReference>
<evidence type="ECO:0000313" key="7">
    <source>
        <dbReference type="Proteomes" id="UP000001625"/>
    </source>
</evidence>
<dbReference type="Gene3D" id="3.30.1330.60">
    <property type="entry name" value="OmpA-like domain"/>
    <property type="match status" value="1"/>
</dbReference>
<dbReference type="Pfam" id="PF00691">
    <property type="entry name" value="OmpA"/>
    <property type="match status" value="1"/>
</dbReference>
<keyword evidence="7" id="KW-1185">Reference proteome</keyword>
<dbReference type="PANTHER" id="PTHR30329">
    <property type="entry name" value="STATOR ELEMENT OF FLAGELLAR MOTOR COMPLEX"/>
    <property type="match status" value="1"/>
</dbReference>
<accession>D5CQE9</accession>
<dbReference type="PANTHER" id="PTHR30329:SF21">
    <property type="entry name" value="LIPOPROTEIN YIAD-RELATED"/>
    <property type="match status" value="1"/>
</dbReference>
<dbReference type="OrthoDB" id="9782229at2"/>
<feature type="domain" description="OmpA-like" evidence="5">
    <location>
        <begin position="90"/>
        <end position="204"/>
    </location>
</feature>
<dbReference type="SUPFAM" id="SSF103088">
    <property type="entry name" value="OmpA-like"/>
    <property type="match status" value="1"/>
</dbReference>
<dbReference type="AlphaFoldDB" id="D5CQE9"/>
<dbReference type="PROSITE" id="PS51123">
    <property type="entry name" value="OMPA_2"/>
    <property type="match status" value="1"/>
</dbReference>
<evidence type="ECO:0000313" key="6">
    <source>
        <dbReference type="EMBL" id="ADE13170.1"/>
    </source>
</evidence>
<dbReference type="RefSeq" id="WP_013031066.1">
    <property type="nucleotide sequence ID" value="NC_013959.1"/>
</dbReference>
<dbReference type="Proteomes" id="UP000001625">
    <property type="component" value="Chromosome"/>
</dbReference>
<name>D5CQE9_SIDLE</name>
<organism evidence="6 7">
    <name type="scientific">Sideroxydans lithotrophicus (strain ES-1)</name>
    <dbReference type="NCBI Taxonomy" id="580332"/>
    <lineage>
        <taxon>Bacteria</taxon>
        <taxon>Pseudomonadati</taxon>
        <taxon>Pseudomonadota</taxon>
        <taxon>Betaproteobacteria</taxon>
        <taxon>Nitrosomonadales</taxon>
        <taxon>Gallionellaceae</taxon>
        <taxon>Sideroxydans</taxon>
    </lineage>
</organism>
<proteinExistence type="predicted"/>
<dbReference type="EMBL" id="CP001965">
    <property type="protein sequence ID" value="ADE13170.1"/>
    <property type="molecule type" value="Genomic_DNA"/>
</dbReference>
<evidence type="ECO:0000256" key="1">
    <source>
        <dbReference type="ARBA" id="ARBA00004442"/>
    </source>
</evidence>